<keyword evidence="1" id="KW-0472">Membrane</keyword>
<dbReference type="EMBL" id="CR940347">
    <property type="protein sequence ID" value="CAI73619.1"/>
    <property type="molecule type" value="Genomic_DNA"/>
</dbReference>
<dbReference type="OMA" id="LGPFWVY"/>
<keyword evidence="5" id="KW-1185">Reference proteome</keyword>
<gene>
    <name evidence="2" type="ORF">TA20685</name>
    <name evidence="3" type="ORF">TAT_000048100</name>
    <name evidence="4" type="ORF">TAV_000047800</name>
</gene>
<sequence length="93" mass="10867">MKMILKSAYRNLPSLFRNSNFVLLQQAKYHAKSKYEGKGFRKLLGPFWPMTTPAFLQSYAIITGFFLLLYYPLDSCFFNVRKLKAEMDAKVRG</sequence>
<evidence type="ECO:0000313" key="3">
    <source>
        <dbReference type="EMBL" id="SVP88621.1"/>
    </source>
</evidence>
<dbReference type="OrthoDB" id="363974at2759"/>
<evidence type="ECO:0000313" key="4">
    <source>
        <dbReference type="EMBL" id="SVP89777.1"/>
    </source>
</evidence>
<reference evidence="2 5" key="1">
    <citation type="journal article" date="2005" name="Science">
        <title>Genome of the host-cell transforming parasite Theileria annulata compared with T. parva.</title>
        <authorList>
            <person name="Pain A."/>
            <person name="Renauld H."/>
            <person name="Berriman M."/>
            <person name="Murphy L."/>
            <person name="Yeats C.A."/>
            <person name="Weir W."/>
            <person name="Kerhornou A."/>
            <person name="Aslett M."/>
            <person name="Bishop R."/>
            <person name="Bouchier C."/>
            <person name="Cochet M."/>
            <person name="Coulson R.M.R."/>
            <person name="Cronin A."/>
            <person name="de Villiers E.P."/>
            <person name="Fraser A."/>
            <person name="Fosker N."/>
            <person name="Gardner M."/>
            <person name="Goble A."/>
            <person name="Griffiths-Jones S."/>
            <person name="Harris D.E."/>
            <person name="Katzer F."/>
            <person name="Larke N."/>
            <person name="Lord A."/>
            <person name="Maser P."/>
            <person name="McKellar S."/>
            <person name="Mooney P."/>
            <person name="Morton F."/>
            <person name="Nene V."/>
            <person name="O'Neil S."/>
            <person name="Price C."/>
            <person name="Quail M.A."/>
            <person name="Rabbinowitsch E."/>
            <person name="Rawlings N.D."/>
            <person name="Rutter S."/>
            <person name="Saunders D."/>
            <person name="Seeger K."/>
            <person name="Shah T."/>
            <person name="Squares R."/>
            <person name="Squares S."/>
            <person name="Tivey A."/>
            <person name="Walker A.R."/>
            <person name="Woodward J."/>
            <person name="Dobbelaere D.A.E."/>
            <person name="Langsley G."/>
            <person name="Rajandream M.A."/>
            <person name="McKeever D."/>
            <person name="Shiels B."/>
            <person name="Tait A."/>
            <person name="Barrell B.G."/>
            <person name="Hall N."/>
        </authorList>
    </citation>
    <scope>NUCLEOTIDE SEQUENCE [LARGE SCALE GENOMIC DNA]</scope>
    <source>
        <strain evidence="5">Ankara</strain>
        <strain evidence="2">Ankara isolate clone C9</strain>
    </source>
</reference>
<dbReference type="InParanoid" id="Q4UH20"/>
<dbReference type="GeneID" id="3863946"/>
<dbReference type="KEGG" id="tan:TA20685"/>
<feature type="transmembrane region" description="Helical" evidence="1">
    <location>
        <begin position="54"/>
        <end position="73"/>
    </location>
</feature>
<dbReference type="EMBL" id="UIVS01000001">
    <property type="protein sequence ID" value="SVP89777.1"/>
    <property type="molecule type" value="Genomic_DNA"/>
</dbReference>
<proteinExistence type="predicted"/>
<evidence type="ECO:0000313" key="5">
    <source>
        <dbReference type="Proteomes" id="UP000001950"/>
    </source>
</evidence>
<dbReference type="RefSeq" id="XP_954296.1">
    <property type="nucleotide sequence ID" value="XM_949203.1"/>
</dbReference>
<dbReference type="AlphaFoldDB" id="Q4UH20"/>
<accession>Q4UH20</accession>
<organism evidence="2 5">
    <name type="scientific">Theileria annulata</name>
    <dbReference type="NCBI Taxonomy" id="5874"/>
    <lineage>
        <taxon>Eukaryota</taxon>
        <taxon>Sar</taxon>
        <taxon>Alveolata</taxon>
        <taxon>Apicomplexa</taxon>
        <taxon>Aconoidasida</taxon>
        <taxon>Piroplasmida</taxon>
        <taxon>Theileriidae</taxon>
        <taxon>Theileria</taxon>
    </lineage>
</organism>
<dbReference type="eggNOG" id="ENOG502QWV6">
    <property type="taxonomic scope" value="Eukaryota"/>
</dbReference>
<protein>
    <submittedName>
        <fullName evidence="2">Uncharacterized protein</fullName>
    </submittedName>
</protein>
<keyword evidence="1" id="KW-0812">Transmembrane</keyword>
<keyword evidence="1" id="KW-1133">Transmembrane helix</keyword>
<evidence type="ECO:0000256" key="1">
    <source>
        <dbReference type="SAM" id="Phobius"/>
    </source>
</evidence>
<dbReference type="EMBL" id="UIVT01000001">
    <property type="protein sequence ID" value="SVP88621.1"/>
    <property type="molecule type" value="Genomic_DNA"/>
</dbReference>
<evidence type="ECO:0000313" key="2">
    <source>
        <dbReference type="EMBL" id="CAI73619.1"/>
    </source>
</evidence>
<dbReference type="Proteomes" id="UP000001950">
    <property type="component" value="Chromosome 1"/>
</dbReference>
<name>Q4UH20_THEAN</name>
<dbReference type="VEuPathDB" id="PiroplasmaDB:TA20685"/>
<reference evidence="3" key="2">
    <citation type="submission" date="2018-07" db="EMBL/GenBank/DDBJ databases">
        <authorList>
            <person name="Quirk P.G."/>
            <person name="Krulwich T.A."/>
        </authorList>
    </citation>
    <scope>NUCLEOTIDE SEQUENCE</scope>
    <source>
        <strain evidence="3">Anand</strain>
    </source>
</reference>